<comment type="caution">
    <text evidence="3">The sequence shown here is derived from an EMBL/GenBank/DDBJ whole genome shotgun (WGS) entry which is preliminary data.</text>
</comment>
<keyword evidence="2" id="KW-1133">Transmembrane helix</keyword>
<feature type="transmembrane region" description="Helical" evidence="2">
    <location>
        <begin position="95"/>
        <end position="113"/>
    </location>
</feature>
<dbReference type="Pfam" id="PF22564">
    <property type="entry name" value="HAAS"/>
    <property type="match status" value="1"/>
</dbReference>
<dbReference type="NCBIfam" id="NF038403">
    <property type="entry name" value="perm_prefix_1"/>
    <property type="match status" value="1"/>
</dbReference>
<keyword evidence="2" id="KW-0472">Membrane</keyword>
<feature type="transmembrane region" description="Helical" evidence="2">
    <location>
        <begin position="167"/>
        <end position="188"/>
    </location>
</feature>
<evidence type="ECO:0000313" key="3">
    <source>
        <dbReference type="EMBL" id="MFC7245255.1"/>
    </source>
</evidence>
<reference evidence="4" key="1">
    <citation type="journal article" date="2019" name="Int. J. Syst. Evol. Microbiol.">
        <title>The Global Catalogue of Microorganisms (GCM) 10K type strain sequencing project: providing services to taxonomists for standard genome sequencing and annotation.</title>
        <authorList>
            <consortium name="The Broad Institute Genomics Platform"/>
            <consortium name="The Broad Institute Genome Sequencing Center for Infectious Disease"/>
            <person name="Wu L."/>
            <person name="Ma J."/>
        </authorList>
    </citation>
    <scope>NUCLEOTIDE SEQUENCE [LARGE SCALE GENOMIC DNA]</scope>
    <source>
        <strain evidence="4">CGMCC 1.9106</strain>
    </source>
</reference>
<accession>A0ABW2GZ67</accession>
<evidence type="ECO:0000313" key="4">
    <source>
        <dbReference type="Proteomes" id="UP001596392"/>
    </source>
</evidence>
<proteinExistence type="predicted"/>
<gene>
    <name evidence="3" type="ORF">ACFQO7_22505</name>
</gene>
<feature type="region of interest" description="Disordered" evidence="1">
    <location>
        <begin position="239"/>
        <end position="268"/>
    </location>
</feature>
<keyword evidence="4" id="KW-1185">Reference proteome</keyword>
<evidence type="ECO:0000256" key="2">
    <source>
        <dbReference type="SAM" id="Phobius"/>
    </source>
</evidence>
<dbReference type="RefSeq" id="WP_376808196.1">
    <property type="nucleotide sequence ID" value="NZ_JBHTAC010000024.1"/>
</dbReference>
<name>A0ABW2GZ67_9ACTN</name>
<keyword evidence="2" id="KW-0812">Transmembrane</keyword>
<protein>
    <submittedName>
        <fullName evidence="3">Permease prefix domain 1-containing protein</fullName>
    </submittedName>
</protein>
<dbReference type="InterPro" id="IPR047928">
    <property type="entry name" value="Perm_prefix_1"/>
</dbReference>
<organism evidence="3 4">
    <name type="scientific">Catellatospora aurea</name>
    <dbReference type="NCBI Taxonomy" id="1337874"/>
    <lineage>
        <taxon>Bacteria</taxon>
        <taxon>Bacillati</taxon>
        <taxon>Actinomycetota</taxon>
        <taxon>Actinomycetes</taxon>
        <taxon>Micromonosporales</taxon>
        <taxon>Micromonosporaceae</taxon>
        <taxon>Catellatospora</taxon>
    </lineage>
</organism>
<evidence type="ECO:0000256" key="1">
    <source>
        <dbReference type="SAM" id="MobiDB-lite"/>
    </source>
</evidence>
<dbReference type="EMBL" id="JBHTAC010000024">
    <property type="protein sequence ID" value="MFC7245255.1"/>
    <property type="molecule type" value="Genomic_DNA"/>
</dbReference>
<feature type="transmembrane region" description="Helical" evidence="2">
    <location>
        <begin position="125"/>
        <end position="147"/>
    </location>
</feature>
<sequence length="268" mass="27893">MAGSLMSTAATADGNQVLNCYLAELATRLHGPRRARTRILTEIRDGLVDAIDARVEKGTPLGTAVAAAVNEFGDPATVARSFAGELATVSARHTIAAFILTGPLVGIWWLLLLHPQPWRAGAHAMLAAIPALPLVAIAVATAAATFARTGRLTRWLPETTPRNAVTAAVAIAALCIAGDLTILSMLIAKILAGSTVDTGLAVIAASASTLRATVTAAILVRCIRSRPCNGSSLPCRHSKPLQGDGWRSPRKSQVDVIADRRGSDSDTT</sequence>
<feature type="compositionally biased region" description="Basic and acidic residues" evidence="1">
    <location>
        <begin position="257"/>
        <end position="268"/>
    </location>
</feature>
<dbReference type="Proteomes" id="UP001596392">
    <property type="component" value="Unassembled WGS sequence"/>
</dbReference>
<feature type="transmembrane region" description="Helical" evidence="2">
    <location>
        <begin position="200"/>
        <end position="220"/>
    </location>
</feature>